<dbReference type="InterPro" id="IPR032076">
    <property type="entry name" value="TTC5_OB"/>
</dbReference>
<feature type="region of interest" description="Disordered" evidence="4">
    <location>
        <begin position="1"/>
        <end position="75"/>
    </location>
</feature>
<feature type="repeat" description="TPR" evidence="3">
    <location>
        <begin position="425"/>
        <end position="458"/>
    </location>
</feature>
<organism evidence="6 7">
    <name type="scientific">Chytriomyces confervae</name>
    <dbReference type="NCBI Taxonomy" id="246404"/>
    <lineage>
        <taxon>Eukaryota</taxon>
        <taxon>Fungi</taxon>
        <taxon>Fungi incertae sedis</taxon>
        <taxon>Chytridiomycota</taxon>
        <taxon>Chytridiomycota incertae sedis</taxon>
        <taxon>Chytridiomycetes</taxon>
        <taxon>Chytridiales</taxon>
        <taxon>Chytriomycetaceae</taxon>
        <taxon>Chytriomyces</taxon>
    </lineage>
</organism>
<dbReference type="PROSITE" id="PS50005">
    <property type="entry name" value="TPR"/>
    <property type="match status" value="1"/>
</dbReference>
<keyword evidence="1 3" id="KW-0802">TPR repeat</keyword>
<dbReference type="Proteomes" id="UP000320333">
    <property type="component" value="Unassembled WGS sequence"/>
</dbReference>
<dbReference type="AlphaFoldDB" id="A0A507EY55"/>
<dbReference type="InterPro" id="IPR011990">
    <property type="entry name" value="TPR-like_helical_dom_sf"/>
</dbReference>
<comment type="caution">
    <text evidence="6">The sequence shown here is derived from an EMBL/GenBank/DDBJ whole genome shotgun (WGS) entry which is preliminary data.</text>
</comment>
<dbReference type="Gene3D" id="1.25.40.10">
    <property type="entry name" value="Tetratricopeptide repeat domain"/>
    <property type="match status" value="1"/>
</dbReference>
<proteinExistence type="inferred from homology"/>
<protein>
    <recommendedName>
        <fullName evidence="5">Tetratricopeptide repeat protein 5 OB fold domain-containing protein</fullName>
    </recommendedName>
</protein>
<dbReference type="SUPFAM" id="SSF48452">
    <property type="entry name" value="TPR-like"/>
    <property type="match status" value="1"/>
</dbReference>
<dbReference type="InterPro" id="IPR019734">
    <property type="entry name" value="TPR_rpt"/>
</dbReference>
<dbReference type="EMBL" id="QEAP01000359">
    <property type="protein sequence ID" value="TPX68305.1"/>
    <property type="molecule type" value="Genomic_DNA"/>
</dbReference>
<evidence type="ECO:0000256" key="4">
    <source>
        <dbReference type="SAM" id="MobiDB-lite"/>
    </source>
</evidence>
<dbReference type="GO" id="GO:0005680">
    <property type="term" value="C:anaphase-promoting complex"/>
    <property type="evidence" value="ECO:0007669"/>
    <property type="project" value="UniProtKB-ARBA"/>
</dbReference>
<dbReference type="SMART" id="SM00028">
    <property type="entry name" value="TPR"/>
    <property type="match status" value="3"/>
</dbReference>
<feature type="compositionally biased region" description="Low complexity" evidence="4">
    <location>
        <begin position="202"/>
        <end position="215"/>
    </location>
</feature>
<dbReference type="STRING" id="246404.A0A507EY55"/>
<gene>
    <name evidence="6" type="ORF">CcCBS67573_g07208</name>
</gene>
<evidence type="ECO:0000259" key="5">
    <source>
        <dbReference type="Pfam" id="PF16669"/>
    </source>
</evidence>
<name>A0A507EY55_9FUNG</name>
<dbReference type="InterPro" id="IPR038645">
    <property type="entry name" value="TTC5_OB_sf"/>
</dbReference>
<feature type="region of interest" description="Disordered" evidence="4">
    <location>
        <begin position="189"/>
        <end position="215"/>
    </location>
</feature>
<dbReference type="Pfam" id="PF16669">
    <property type="entry name" value="TTC5_OB"/>
    <property type="match status" value="1"/>
</dbReference>
<evidence type="ECO:0000256" key="2">
    <source>
        <dbReference type="ARBA" id="ARBA00038210"/>
    </source>
</evidence>
<comment type="similarity">
    <text evidence="2">Belongs to the APC3/CDC27 family.</text>
</comment>
<feature type="compositionally biased region" description="Basic residues" evidence="4">
    <location>
        <begin position="15"/>
        <end position="28"/>
    </location>
</feature>
<feature type="domain" description="Tetratricopeptide repeat protein 5 OB fold" evidence="5">
    <location>
        <begin position="541"/>
        <end position="630"/>
    </location>
</feature>
<evidence type="ECO:0000256" key="1">
    <source>
        <dbReference type="ARBA" id="ARBA00022803"/>
    </source>
</evidence>
<evidence type="ECO:0000313" key="6">
    <source>
        <dbReference type="EMBL" id="TPX68305.1"/>
    </source>
</evidence>
<keyword evidence="7" id="KW-1185">Reference proteome</keyword>
<evidence type="ECO:0000256" key="3">
    <source>
        <dbReference type="PROSITE-ProRule" id="PRU00339"/>
    </source>
</evidence>
<dbReference type="OrthoDB" id="423589at2759"/>
<dbReference type="Gene3D" id="2.40.50.550">
    <property type="match status" value="1"/>
</dbReference>
<reference evidence="6 7" key="1">
    <citation type="journal article" date="2019" name="Sci. Rep.">
        <title>Comparative genomics of chytrid fungi reveal insights into the obligate biotrophic and pathogenic lifestyle of Synchytrium endobioticum.</title>
        <authorList>
            <person name="van de Vossenberg B.T.L.H."/>
            <person name="Warris S."/>
            <person name="Nguyen H.D.T."/>
            <person name="van Gent-Pelzer M.P.E."/>
            <person name="Joly D.L."/>
            <person name="van de Geest H.C."/>
            <person name="Bonants P.J.M."/>
            <person name="Smith D.S."/>
            <person name="Levesque C.A."/>
            <person name="van der Lee T.A.J."/>
        </authorList>
    </citation>
    <scope>NUCLEOTIDE SEQUENCE [LARGE SCALE GENOMIC DNA]</scope>
    <source>
        <strain evidence="6 7">CBS 675.73</strain>
    </source>
</reference>
<accession>A0A507EY55</accession>
<sequence>MDNNCAARSKPTASQKKKKANKKKRGSTTRRAAEPEAAVVQSQTDIAPSAEHVTSESGQSPPSFRPPSEGTKNPMEPLRFQLEQQHLQSLLPALGENSLDALSTRTTTQSQPSFTTPSLDFSHFSGLIRTNLESMQQRIAQLASSESANVNGPLFESQPDYLMEASKRANLERIHLVADAIAQFNILTKPPPRQFGKRRPSTDSSSTPASMSASSSCDALPLDPIPSESVFPFAINVTVSNTTSEHPFSNIKPLIDSLNSSHTTFDITLNPKCRAEYHFLRASIYSCLPWRDERVGENLGRCLKLDPNRIDAWNMMGEWYCHGNMWDLGEQCFESSLAVTRKNRDSLLNLAQVIRTRDISKLDESEKLCREAIALDPNDGKPWWALGCLLLKKFFSIPFELNTLQDALTAFENADRDTTFSSKDPDLYGNRASIYFYMQSYQKSLQDFAKSAQLDPFQSGMSALPKMVELKSTVRAVAKSLEKHQQHGESAAAKKKAASNLRNPFNDKVGNKIEDILDVASLPVDETLNFVERDKFHAGKCITLQILETVSTGLPCTYIGKDVTGNCICVSLFNINVPIKTGDEIIVMHPCIFKIRVDFENCQAEYWNVRIDRPWFMSVNGKVVEKTNVQLTQARFESS</sequence>
<dbReference type="PANTHER" id="PTHR12558:SF13">
    <property type="entry name" value="CELL DIVISION CYCLE PROTEIN 27 HOMOLOG"/>
    <property type="match status" value="1"/>
</dbReference>
<dbReference type="PANTHER" id="PTHR12558">
    <property type="entry name" value="CELL DIVISION CYCLE 16,23,27"/>
    <property type="match status" value="1"/>
</dbReference>
<evidence type="ECO:0000313" key="7">
    <source>
        <dbReference type="Proteomes" id="UP000320333"/>
    </source>
</evidence>